<dbReference type="Gene3D" id="3.60.15.10">
    <property type="entry name" value="Ribonuclease Z/Hydroxyacylglutathione hydrolase-like"/>
    <property type="match status" value="1"/>
</dbReference>
<accession>A0A9X3WLI9</accession>
<evidence type="ECO:0000256" key="1">
    <source>
        <dbReference type="SAM" id="MobiDB-lite"/>
    </source>
</evidence>
<evidence type="ECO:0000313" key="4">
    <source>
        <dbReference type="Proteomes" id="UP001145072"/>
    </source>
</evidence>
<dbReference type="Proteomes" id="UP001145072">
    <property type="component" value="Unassembled WGS sequence"/>
</dbReference>
<evidence type="ECO:0000313" key="3">
    <source>
        <dbReference type="EMBL" id="MDC3420945.1"/>
    </source>
</evidence>
<feature type="compositionally biased region" description="Basic and acidic residues" evidence="1">
    <location>
        <begin position="320"/>
        <end position="344"/>
    </location>
</feature>
<dbReference type="InterPro" id="IPR010994">
    <property type="entry name" value="RuvA_2-like"/>
</dbReference>
<dbReference type="RefSeq" id="WP_259871604.1">
    <property type="nucleotide sequence ID" value="NZ_JAMQJZ010000008.1"/>
</dbReference>
<protein>
    <submittedName>
        <fullName evidence="3">MBL fold metallo-hydrolase</fullName>
    </submittedName>
</protein>
<dbReference type="SMART" id="SM00849">
    <property type="entry name" value="Lactamase_B"/>
    <property type="match status" value="1"/>
</dbReference>
<dbReference type="PROSITE" id="PS51257">
    <property type="entry name" value="PROKAR_LIPOPROTEIN"/>
    <property type="match status" value="1"/>
</dbReference>
<dbReference type="SUPFAM" id="SSF56281">
    <property type="entry name" value="Metallo-hydrolase/oxidoreductase"/>
    <property type="match status" value="1"/>
</dbReference>
<dbReference type="PANTHER" id="PTHR30619:SF7">
    <property type="entry name" value="BETA-LACTAMASE DOMAIN PROTEIN"/>
    <property type="match status" value="1"/>
</dbReference>
<dbReference type="AlphaFoldDB" id="A0A9X3WLI9"/>
<dbReference type="InterPro" id="IPR052159">
    <property type="entry name" value="Competence_DNA_uptake"/>
</dbReference>
<dbReference type="InterPro" id="IPR001279">
    <property type="entry name" value="Metallo-B-lactamas"/>
</dbReference>
<sequence>MKRNILFIITLLIFVVSGCGSTDSGDDNLVQDQEKVEINEEDENNADIPEEVEKVEEVIEKDSKEAEVVIPQTQLEVHYIDVGQADATLLQFESYTILIDAGDWDSTDVVTYLQGLDITEIDIAIGTHPDADHIGQLDKVIQNFEVGEVWLSGNTSTSETFQRLMDEIEVSGVDYDEPRAGDIYDVGSLQIEILYPYKISGNANQESISMKLTYGEVTFVFTGDAEVDQETEMINGSDVDATILQLGHHGSDTSTSEAFLQAVSPEVVIYSAGNGNAYGHPHYTVVNRVENYGAKLYGTDVHGTIVVTTDGKDYSIVTKQEGKITPSDEKKEQKQEATNDKDSEQSSTACVNINTAPIDELESIIHIGPERAKDLVKQRPYQSVDNLTKINGIGPARIADIKTEGIACIGG</sequence>
<dbReference type="CDD" id="cd07731">
    <property type="entry name" value="ComA-like_MBL-fold"/>
    <property type="match status" value="1"/>
</dbReference>
<name>A0A9X3WLI9_9BACI</name>
<feature type="domain" description="Metallo-beta-lactamase" evidence="2">
    <location>
        <begin position="84"/>
        <end position="273"/>
    </location>
</feature>
<dbReference type="Pfam" id="PF12836">
    <property type="entry name" value="HHH_3"/>
    <property type="match status" value="1"/>
</dbReference>
<proteinExistence type="predicted"/>
<feature type="region of interest" description="Disordered" evidence="1">
    <location>
        <begin position="320"/>
        <end position="348"/>
    </location>
</feature>
<dbReference type="Gene3D" id="1.10.150.320">
    <property type="entry name" value="Photosystem II 12 kDa extrinsic protein"/>
    <property type="match status" value="1"/>
</dbReference>
<dbReference type="Pfam" id="PF00753">
    <property type="entry name" value="Lactamase_B"/>
    <property type="match status" value="1"/>
</dbReference>
<dbReference type="InterPro" id="IPR035681">
    <property type="entry name" value="ComA-like_MBL"/>
</dbReference>
<evidence type="ECO:0000259" key="2">
    <source>
        <dbReference type="SMART" id="SM00849"/>
    </source>
</evidence>
<organism evidence="3 4">
    <name type="scientific">Aquibacillus koreensis</name>
    <dbReference type="NCBI Taxonomy" id="279446"/>
    <lineage>
        <taxon>Bacteria</taxon>
        <taxon>Bacillati</taxon>
        <taxon>Bacillota</taxon>
        <taxon>Bacilli</taxon>
        <taxon>Bacillales</taxon>
        <taxon>Bacillaceae</taxon>
        <taxon>Aquibacillus</taxon>
    </lineage>
</organism>
<reference evidence="3" key="1">
    <citation type="submission" date="2022-06" db="EMBL/GenBank/DDBJ databases">
        <title>Aquibacillus sp. a new bacterium isolated from soil saline samples.</title>
        <authorList>
            <person name="Galisteo C."/>
            <person name="De La Haba R."/>
            <person name="Sanchez-Porro C."/>
            <person name="Ventosa A."/>
        </authorList>
    </citation>
    <scope>NUCLEOTIDE SEQUENCE</scope>
    <source>
        <strain evidence="3">JCM 12387</strain>
    </source>
</reference>
<dbReference type="PANTHER" id="PTHR30619">
    <property type="entry name" value="DNA INTERNALIZATION/COMPETENCE PROTEIN COMEC/REC2"/>
    <property type="match status" value="1"/>
</dbReference>
<dbReference type="EMBL" id="JAMQJZ010000008">
    <property type="protein sequence ID" value="MDC3420945.1"/>
    <property type="molecule type" value="Genomic_DNA"/>
</dbReference>
<dbReference type="SUPFAM" id="SSF47781">
    <property type="entry name" value="RuvA domain 2-like"/>
    <property type="match status" value="1"/>
</dbReference>
<gene>
    <name evidence="3" type="ORF">NC661_11250</name>
</gene>
<comment type="caution">
    <text evidence="3">The sequence shown here is derived from an EMBL/GenBank/DDBJ whole genome shotgun (WGS) entry which is preliminary data.</text>
</comment>
<keyword evidence="4" id="KW-1185">Reference proteome</keyword>
<dbReference type="InterPro" id="IPR036866">
    <property type="entry name" value="RibonucZ/Hydroxyglut_hydro"/>
</dbReference>